<keyword evidence="2" id="KW-0812">Transmembrane</keyword>
<accession>A0A1G2NWW9</accession>
<dbReference type="AlphaFoldDB" id="A0A1G2NWW9"/>
<sequence length="115" mass="12430">METNNPTGNNPDKSSYSYNPNSPETTNPMPPQTPDSNGKVGPLIGTIIVILVLVIGAIYYFVSLRNDDTQPIAPYDDTDGTLLNIETQSQSDELDAIENDVNATNMNDIDADIAL</sequence>
<evidence type="ECO:0000313" key="3">
    <source>
        <dbReference type="EMBL" id="OHA39949.1"/>
    </source>
</evidence>
<organism evidence="3 4">
    <name type="scientific">Candidatus Taylorbacteria bacterium RIFCSPLOWO2_02_FULL_46_40</name>
    <dbReference type="NCBI Taxonomy" id="1802329"/>
    <lineage>
        <taxon>Bacteria</taxon>
        <taxon>Candidatus Tayloriibacteriota</taxon>
    </lineage>
</organism>
<keyword evidence="2" id="KW-1133">Transmembrane helix</keyword>
<feature type="compositionally biased region" description="Polar residues" evidence="1">
    <location>
        <begin position="1"/>
        <end position="27"/>
    </location>
</feature>
<dbReference type="EMBL" id="MHSH01000058">
    <property type="protein sequence ID" value="OHA39949.1"/>
    <property type="molecule type" value="Genomic_DNA"/>
</dbReference>
<name>A0A1G2NWW9_9BACT</name>
<gene>
    <name evidence="3" type="ORF">A3H68_03615</name>
</gene>
<proteinExistence type="predicted"/>
<evidence type="ECO:0000256" key="2">
    <source>
        <dbReference type="SAM" id="Phobius"/>
    </source>
</evidence>
<feature type="transmembrane region" description="Helical" evidence="2">
    <location>
        <begin position="40"/>
        <end position="62"/>
    </location>
</feature>
<reference evidence="3 4" key="1">
    <citation type="journal article" date="2016" name="Nat. Commun.">
        <title>Thousands of microbial genomes shed light on interconnected biogeochemical processes in an aquifer system.</title>
        <authorList>
            <person name="Anantharaman K."/>
            <person name="Brown C.T."/>
            <person name="Hug L.A."/>
            <person name="Sharon I."/>
            <person name="Castelle C.J."/>
            <person name="Probst A.J."/>
            <person name="Thomas B.C."/>
            <person name="Singh A."/>
            <person name="Wilkins M.J."/>
            <person name="Karaoz U."/>
            <person name="Brodie E.L."/>
            <person name="Williams K.H."/>
            <person name="Hubbard S.S."/>
            <person name="Banfield J.F."/>
        </authorList>
    </citation>
    <scope>NUCLEOTIDE SEQUENCE [LARGE SCALE GENOMIC DNA]</scope>
</reference>
<evidence type="ECO:0000256" key="1">
    <source>
        <dbReference type="SAM" id="MobiDB-lite"/>
    </source>
</evidence>
<evidence type="ECO:0000313" key="4">
    <source>
        <dbReference type="Proteomes" id="UP000176429"/>
    </source>
</evidence>
<keyword evidence="2" id="KW-0472">Membrane</keyword>
<comment type="caution">
    <text evidence="3">The sequence shown here is derived from an EMBL/GenBank/DDBJ whole genome shotgun (WGS) entry which is preliminary data.</text>
</comment>
<protein>
    <submittedName>
        <fullName evidence="3">Uncharacterized protein</fullName>
    </submittedName>
</protein>
<dbReference type="Proteomes" id="UP000176429">
    <property type="component" value="Unassembled WGS sequence"/>
</dbReference>
<feature type="region of interest" description="Disordered" evidence="1">
    <location>
        <begin position="1"/>
        <end position="39"/>
    </location>
</feature>